<dbReference type="PANTHER" id="PTHR42811">
    <property type="entry name" value="SERINE ACETYLTRANSFERASE"/>
    <property type="match status" value="1"/>
</dbReference>
<dbReference type="Gene3D" id="1.10.3130.10">
    <property type="entry name" value="serine acetyltransferase, domain 1"/>
    <property type="match status" value="1"/>
</dbReference>
<dbReference type="SMART" id="SM00971">
    <property type="entry name" value="SATase_N"/>
    <property type="match status" value="1"/>
</dbReference>
<dbReference type="InterPro" id="IPR011004">
    <property type="entry name" value="Trimer_LpxA-like_sf"/>
</dbReference>
<dbReference type="Pfam" id="PF06426">
    <property type="entry name" value="SATase_N"/>
    <property type="match status" value="1"/>
</dbReference>
<evidence type="ECO:0000256" key="2">
    <source>
        <dbReference type="ARBA" id="ARBA00022679"/>
    </source>
</evidence>
<keyword evidence="2" id="KW-0808">Transferase</keyword>
<dbReference type="InterPro" id="IPR010493">
    <property type="entry name" value="Ser_AcTrfase_N"/>
</dbReference>
<dbReference type="CDD" id="cd03354">
    <property type="entry name" value="LbH_SAT"/>
    <property type="match status" value="1"/>
</dbReference>
<dbReference type="Gene3D" id="2.160.10.10">
    <property type="entry name" value="Hexapeptide repeat proteins"/>
    <property type="match status" value="1"/>
</dbReference>
<gene>
    <name evidence="5" type="ORF">TrRE_jg10125</name>
</gene>
<dbReference type="GO" id="GO:0005737">
    <property type="term" value="C:cytoplasm"/>
    <property type="evidence" value="ECO:0007669"/>
    <property type="project" value="InterPro"/>
</dbReference>
<dbReference type="EMBL" id="BRXZ01002933">
    <property type="protein sequence ID" value="GMH73207.1"/>
    <property type="molecule type" value="Genomic_DNA"/>
</dbReference>
<proteinExistence type="predicted"/>
<dbReference type="OrthoDB" id="25818at2759"/>
<reference evidence="5" key="1">
    <citation type="submission" date="2022-07" db="EMBL/GenBank/DDBJ databases">
        <title>Genome analysis of Parmales, a sister group of diatoms, reveals the evolutionary specialization of diatoms from phago-mixotrophs to photoautotrophs.</title>
        <authorList>
            <person name="Ban H."/>
            <person name="Sato S."/>
            <person name="Yoshikawa S."/>
            <person name="Kazumasa Y."/>
            <person name="Nakamura Y."/>
            <person name="Ichinomiya M."/>
            <person name="Saitoh K."/>
            <person name="Sato N."/>
            <person name="Blanc-Mathieu R."/>
            <person name="Endo H."/>
            <person name="Kuwata A."/>
            <person name="Ogata H."/>
        </authorList>
    </citation>
    <scope>NUCLEOTIDE SEQUENCE</scope>
</reference>
<protein>
    <recommendedName>
        <fullName evidence="4">Serine acetyltransferase N-terminal domain-containing protein</fullName>
    </recommendedName>
</protein>
<keyword evidence="1" id="KW-0028">Amino-acid biosynthesis</keyword>
<evidence type="ECO:0000256" key="1">
    <source>
        <dbReference type="ARBA" id="ARBA00022605"/>
    </source>
</evidence>
<evidence type="ECO:0000259" key="4">
    <source>
        <dbReference type="SMART" id="SM00971"/>
    </source>
</evidence>
<evidence type="ECO:0000313" key="5">
    <source>
        <dbReference type="EMBL" id="GMH73207.1"/>
    </source>
</evidence>
<dbReference type="InterPro" id="IPR045304">
    <property type="entry name" value="LbH_SAT"/>
</dbReference>
<dbReference type="InterPro" id="IPR042122">
    <property type="entry name" value="Ser_AcTrfase_N_sf"/>
</dbReference>
<dbReference type="SUPFAM" id="SSF51161">
    <property type="entry name" value="Trimeric LpxA-like enzymes"/>
    <property type="match status" value="1"/>
</dbReference>
<comment type="caution">
    <text evidence="5">The sequence shown here is derived from an EMBL/GenBank/DDBJ whole genome shotgun (WGS) entry which is preliminary data.</text>
</comment>
<dbReference type="GO" id="GO:0009001">
    <property type="term" value="F:serine O-acetyltransferase activity"/>
    <property type="evidence" value="ECO:0007669"/>
    <property type="project" value="InterPro"/>
</dbReference>
<accession>A0A9W7APN5</accession>
<dbReference type="Proteomes" id="UP001165082">
    <property type="component" value="Unassembled WGS sequence"/>
</dbReference>
<keyword evidence="6" id="KW-1185">Reference proteome</keyword>
<dbReference type="GO" id="GO:0006535">
    <property type="term" value="P:cysteine biosynthetic process from serine"/>
    <property type="evidence" value="ECO:0007669"/>
    <property type="project" value="InterPro"/>
</dbReference>
<name>A0A9W7APN5_9STRA</name>
<sequence length="466" mass="50223">MKLWDSDNYQGDLNGIDGATIVSDVSDENPDLAKPPRRIFTVNFFGGERGGGGDAVPGYKGRSFGSDTSAPSLPIMSPNSLPDNFFTTSSGAAGPMNNIRSWTLGVGRGAGVDGDKQMIEVEESDAWETSLKMKQRPYLSRAITRMIAKEREKRPEKIAKVFKELEMADDPLWFQVCFEAKEALKKEEGASACGPMIYSGILSQPDLFTATIKHVSNVLAGPVTANPIVQAITIQNLFETHLTEEDKKTIAMDAMACAVRKPSNEGQVMRVILFNTGFHALVSHRLSHRLWLQGRKSLAHYIQSMVSSRLSCDLHPGAKIGAGIYLSAGAGVVIGETAVVGDDVAILQSVTLGGTGKIAGDRHPKIGQGVILQDNCAVLGNIVVGDGAVVTAKSIVLKEVPSYARVSGVPAKVKSYRVEGKGPVADDYYGRDYSTNLKSGFDGWKAEWLEENHRQVVLKAFEGYGS</sequence>
<keyword evidence="3" id="KW-0012">Acyltransferase</keyword>
<dbReference type="AlphaFoldDB" id="A0A9W7APN5"/>
<evidence type="ECO:0000256" key="3">
    <source>
        <dbReference type="ARBA" id="ARBA00023315"/>
    </source>
</evidence>
<evidence type="ECO:0000313" key="6">
    <source>
        <dbReference type="Proteomes" id="UP001165082"/>
    </source>
</evidence>
<feature type="domain" description="Serine acetyltransferase N-terminal" evidence="4">
    <location>
        <begin position="172"/>
        <end position="283"/>
    </location>
</feature>
<organism evidence="5 6">
    <name type="scientific">Triparma retinervis</name>
    <dbReference type="NCBI Taxonomy" id="2557542"/>
    <lineage>
        <taxon>Eukaryota</taxon>
        <taxon>Sar</taxon>
        <taxon>Stramenopiles</taxon>
        <taxon>Ochrophyta</taxon>
        <taxon>Bolidophyceae</taxon>
        <taxon>Parmales</taxon>
        <taxon>Triparmaceae</taxon>
        <taxon>Triparma</taxon>
    </lineage>
</organism>